<keyword evidence="3 9" id="KW-0808">Transferase</keyword>
<dbReference type="PANTHER" id="PTHR10925:SF5">
    <property type="entry name" value="RNA CYTIDINE ACETYLTRANSFERASE"/>
    <property type="match status" value="1"/>
</dbReference>
<comment type="subcellular location">
    <subcellularLocation>
        <location evidence="9">Cytoplasm</location>
    </subcellularLocation>
</comment>
<dbReference type="Pfam" id="PF08351">
    <property type="entry name" value="TmcA_N"/>
    <property type="match status" value="1"/>
</dbReference>
<reference evidence="11" key="1">
    <citation type="submission" date="2021-11" db="EMBL/GenBank/DDBJ databases">
        <authorList>
            <person name="Rodrigo-Torres L."/>
            <person name="Arahal R. D."/>
            <person name="Lucena T."/>
        </authorList>
    </citation>
    <scope>NUCLEOTIDE SEQUENCE</scope>
    <source>
        <strain evidence="11">CECT 7929</strain>
    </source>
</reference>
<evidence type="ECO:0000256" key="5">
    <source>
        <dbReference type="ARBA" id="ARBA00022741"/>
    </source>
</evidence>
<dbReference type="HAMAP" id="MF_01886">
    <property type="entry name" value="tRNA_acetyltr_TmcA"/>
    <property type="match status" value="1"/>
</dbReference>
<comment type="caution">
    <text evidence="11">The sequence shown here is derived from an EMBL/GenBank/DDBJ whole genome shotgun (WGS) entry which is preliminary data.</text>
</comment>
<sequence>MEYSTLISTLRLHQHRQLVVLCGEQAWCESQAQLAMAEFAKPLWLARQASHDGTTVLAPEKVQQLLGQTISAIVMNGFDGISAKALAVCHGCVAAGGVLFLLLPEELPRFADPDLKRWRTFFPYGDESAFLRRLERVLRADHQVVWYEQNKLSPCFQLSHHLPVCGCDCTWRLTDDQEKAIELIQHVATGHRHRPLVIQADRGRGKSTSLGLAAKTLAAQGKSRLVIVAPSIQQAQTALDHSEHQLEFMAADELLQQQPEVDVLFVDEAAAFPLSILKLILERYRRIVFATTVHGYEGSGRGFQLNFLPYLERVCPQWQSHVLQKPVRWAANDPLEQTIFSLLMLDASLPEYTKPPLACNQIRHQIFSGKQLGDDAQLPTIFALLVQAHYQTSPDDLRQLLDGEGVAICVAFDGQQIIGVSLIVEEGNMTDSLAQQIKMGTRRLKGHLVAQSIAQLSGVRDGATLRSWRVMRIVVHPQYQGVGIGTGMLDYVCQQAKAQSLDFISTSFGATPHLIQFWQRNGYQLIRLGLMRDAASGTYSAQWIRPLSPAAKSMAVQLSNRLQYNLMAQLQSLEVMEPRVAICLLRSMSWSFSVDLNELQLFCETQLHAEYVKSTLLDAFAVWLYQVPDDDLNIAVEIAAARLCLNQPWSRLQGMGFVQGRKQGERLLRSFFSTQVYPFLADLQCKG</sequence>
<dbReference type="InterPro" id="IPR000182">
    <property type="entry name" value="GNAT_dom"/>
</dbReference>
<dbReference type="InterPro" id="IPR016181">
    <property type="entry name" value="Acyl_CoA_acyltransferase"/>
</dbReference>
<comment type="similarity">
    <text evidence="9">Belongs to the TmcA family.</text>
</comment>
<feature type="binding site" evidence="9">
    <location>
        <position position="328"/>
    </location>
    <ligand>
        <name>ATP</name>
        <dbReference type="ChEBI" id="CHEBI:30616"/>
    </ligand>
</feature>
<evidence type="ECO:0000256" key="4">
    <source>
        <dbReference type="ARBA" id="ARBA00022694"/>
    </source>
</evidence>
<keyword evidence="2 9" id="KW-0820">tRNA-binding</keyword>
<dbReference type="EMBL" id="CAKLDI010000002">
    <property type="protein sequence ID" value="CAH0535816.1"/>
    <property type="molecule type" value="Genomic_DNA"/>
</dbReference>
<dbReference type="InterPro" id="IPR013562">
    <property type="entry name" value="TmcA/NAT10_N"/>
</dbReference>
<feature type="binding site" evidence="9">
    <location>
        <position position="177"/>
    </location>
    <ligand>
        <name>ATP</name>
        <dbReference type="ChEBI" id="CHEBI:30616"/>
    </ligand>
</feature>
<dbReference type="PANTHER" id="PTHR10925">
    <property type="entry name" value="N-ACETYLTRANSFERASE 10"/>
    <property type="match status" value="1"/>
</dbReference>
<dbReference type="Gene3D" id="3.40.50.300">
    <property type="entry name" value="P-loop containing nucleotide triphosphate hydrolases"/>
    <property type="match status" value="1"/>
</dbReference>
<keyword evidence="12" id="KW-1185">Reference proteome</keyword>
<dbReference type="SUPFAM" id="SSF55729">
    <property type="entry name" value="Acyl-CoA N-acyltransferases (Nat)"/>
    <property type="match status" value="1"/>
</dbReference>
<dbReference type="SUPFAM" id="SSF52540">
    <property type="entry name" value="P-loop containing nucleoside triphosphate hydrolases"/>
    <property type="match status" value="1"/>
</dbReference>
<accession>A0ABM8ZYH9</accession>
<dbReference type="InterPro" id="IPR007807">
    <property type="entry name" value="TcmA/NAT10_helicase"/>
</dbReference>
<dbReference type="InterPro" id="IPR032672">
    <property type="entry name" value="TmcA/NAT10/Kre33"/>
</dbReference>
<dbReference type="EC" id="2.3.1.193" evidence="9"/>
<organism evidence="11 12">
    <name type="scientific">Vibrio stylophorae</name>
    <dbReference type="NCBI Taxonomy" id="659351"/>
    <lineage>
        <taxon>Bacteria</taxon>
        <taxon>Pseudomonadati</taxon>
        <taxon>Pseudomonadota</taxon>
        <taxon>Gammaproteobacteria</taxon>
        <taxon>Vibrionales</taxon>
        <taxon>Vibrionaceae</taxon>
        <taxon>Vibrio</taxon>
    </lineage>
</organism>
<dbReference type="PROSITE" id="PS51186">
    <property type="entry name" value="GNAT"/>
    <property type="match status" value="1"/>
</dbReference>
<keyword evidence="1 9" id="KW-0963">Cytoplasm</keyword>
<evidence type="ECO:0000256" key="3">
    <source>
        <dbReference type="ARBA" id="ARBA00022679"/>
    </source>
</evidence>
<keyword evidence="7 9" id="KW-0694">RNA-binding</keyword>
<comment type="function">
    <text evidence="9">Catalyzes the formation of N(4)-acetylcytidine (ac(4)C) at the wobble position of tRNA(Met), by using acetyl-CoA as an acetyl donor and ATP (or GTP).</text>
</comment>
<evidence type="ECO:0000256" key="6">
    <source>
        <dbReference type="ARBA" id="ARBA00022840"/>
    </source>
</evidence>
<evidence type="ECO:0000313" key="11">
    <source>
        <dbReference type="EMBL" id="CAH0535816.1"/>
    </source>
</evidence>
<evidence type="ECO:0000256" key="8">
    <source>
        <dbReference type="ARBA" id="ARBA00023315"/>
    </source>
</evidence>
<keyword evidence="5 9" id="KW-0547">Nucleotide-binding</keyword>
<dbReference type="Pfam" id="PF13718">
    <property type="entry name" value="GNAT_acetyltr_2"/>
    <property type="match status" value="1"/>
</dbReference>
<proteinExistence type="inferred from homology"/>
<dbReference type="Proteomes" id="UP000838672">
    <property type="component" value="Unassembled WGS sequence"/>
</dbReference>
<comment type="caution">
    <text evidence="9">Lacks conserved residue(s) required for the propagation of feature annotation.</text>
</comment>
<keyword evidence="6 9" id="KW-0067">ATP-binding</keyword>
<evidence type="ECO:0000256" key="7">
    <source>
        <dbReference type="ARBA" id="ARBA00022884"/>
    </source>
</evidence>
<dbReference type="Pfam" id="PF05127">
    <property type="entry name" value="NAT10_TcmA_helicase"/>
    <property type="match status" value="1"/>
</dbReference>
<protein>
    <recommendedName>
        <fullName evidence="9">tRNA(Met) cytidine acetyltransferase TmcA</fullName>
        <ecNumber evidence="9">2.3.1.193</ecNumber>
    </recommendedName>
</protein>
<evidence type="ECO:0000259" key="10">
    <source>
        <dbReference type="PROSITE" id="PS51186"/>
    </source>
</evidence>
<dbReference type="GO" id="GO:0016746">
    <property type="term" value="F:acyltransferase activity"/>
    <property type="evidence" value="ECO:0007669"/>
    <property type="project" value="UniProtKB-KW"/>
</dbReference>
<evidence type="ECO:0000256" key="1">
    <source>
        <dbReference type="ARBA" id="ARBA00022490"/>
    </source>
</evidence>
<name>A0ABM8ZYH9_9VIBR</name>
<feature type="domain" description="N-acetyltransferase" evidence="10">
    <location>
        <begin position="367"/>
        <end position="545"/>
    </location>
</feature>
<evidence type="ECO:0000256" key="9">
    <source>
        <dbReference type="HAMAP-Rule" id="MF_01886"/>
    </source>
</evidence>
<gene>
    <name evidence="9 11" type="primary">tmcA</name>
    <name evidence="11" type="ORF">VST7929_03290</name>
</gene>
<dbReference type="Gene3D" id="3.40.630.30">
    <property type="match status" value="1"/>
</dbReference>
<evidence type="ECO:0000313" key="12">
    <source>
        <dbReference type="Proteomes" id="UP000838672"/>
    </source>
</evidence>
<evidence type="ECO:0000256" key="2">
    <source>
        <dbReference type="ARBA" id="ARBA00022555"/>
    </source>
</evidence>
<dbReference type="Gene3D" id="3.40.50.11040">
    <property type="match status" value="1"/>
</dbReference>
<dbReference type="CDD" id="cd04301">
    <property type="entry name" value="NAT_SF"/>
    <property type="match status" value="1"/>
</dbReference>
<dbReference type="InterPro" id="IPR027417">
    <property type="entry name" value="P-loop_NTPase"/>
</dbReference>
<keyword evidence="4 9" id="KW-0819">tRNA processing</keyword>
<dbReference type="RefSeq" id="WP_237468666.1">
    <property type="nucleotide sequence ID" value="NZ_CAKLDI010000002.1"/>
</dbReference>
<dbReference type="InterPro" id="IPR024914">
    <property type="entry name" value="tRNA_acetyltr_TmcA"/>
</dbReference>
<keyword evidence="8 9" id="KW-0012">Acyltransferase</keyword>
<comment type="catalytic activity">
    <reaction evidence="9">
        <text>cytidine(34) in elongator tRNA(Met) + acetyl-CoA + ATP + H2O = N(4)-acetylcytidine(34) in elongator tRNA(Met) + ADP + phosphate + CoA + H(+)</text>
        <dbReference type="Rhea" id="RHEA:43788"/>
        <dbReference type="Rhea" id="RHEA-COMP:10693"/>
        <dbReference type="Rhea" id="RHEA-COMP:10694"/>
        <dbReference type="ChEBI" id="CHEBI:15377"/>
        <dbReference type="ChEBI" id="CHEBI:15378"/>
        <dbReference type="ChEBI" id="CHEBI:30616"/>
        <dbReference type="ChEBI" id="CHEBI:43474"/>
        <dbReference type="ChEBI" id="CHEBI:57287"/>
        <dbReference type="ChEBI" id="CHEBI:57288"/>
        <dbReference type="ChEBI" id="CHEBI:74900"/>
        <dbReference type="ChEBI" id="CHEBI:82748"/>
        <dbReference type="ChEBI" id="CHEBI:456216"/>
        <dbReference type="EC" id="2.3.1.193"/>
    </reaction>
</comment>
<feature type="binding site" evidence="9">
    <location>
        <position position="520"/>
    </location>
    <ligand>
        <name>acetyl-CoA</name>
        <dbReference type="ChEBI" id="CHEBI:57288"/>
    </ligand>
</feature>